<dbReference type="AlphaFoldDB" id="A0A2T2WK84"/>
<sequence>MSSVSSHLHDGVGLWTLNNPPVNAISLDVLEQLEALLDQAEADLDVRALVITGHGSAFAAGADVSGFMRMGGDLPRFMQKGAQLFKRFVASRLPLVAAVNGIAYGGGLELAMAADIRLASQTARFGQPEVNLGIIPGWGGTVRLPKLVGWARARRLFLTGWPIDAQEAHRIGLVDDVVETRLLVDSALNLADRLASLAPLALAELKGLLAEGEAAGLERERQAIERLMVTQDAAEGVRAFLEKRRPRFSGR</sequence>
<dbReference type="GO" id="GO:0006635">
    <property type="term" value="P:fatty acid beta-oxidation"/>
    <property type="evidence" value="ECO:0007669"/>
    <property type="project" value="TreeGrafter"/>
</dbReference>
<accession>A0A2T2WK84</accession>
<evidence type="ECO:0000256" key="4">
    <source>
        <dbReference type="RuleBase" id="RU003707"/>
    </source>
</evidence>
<dbReference type="SUPFAM" id="SSF52096">
    <property type="entry name" value="ClpP/crotonase"/>
    <property type="match status" value="1"/>
</dbReference>
<dbReference type="EMBL" id="PXYV01000014">
    <property type="protein sequence ID" value="PSR22651.1"/>
    <property type="molecule type" value="Genomic_DNA"/>
</dbReference>
<dbReference type="InterPro" id="IPR018376">
    <property type="entry name" value="Enoyl-CoA_hyd/isom_CS"/>
</dbReference>
<dbReference type="GO" id="GO:0016829">
    <property type="term" value="F:lyase activity"/>
    <property type="evidence" value="ECO:0007669"/>
    <property type="project" value="UniProtKB-KW"/>
</dbReference>
<proteinExistence type="inferred from homology"/>
<evidence type="ECO:0000256" key="1">
    <source>
        <dbReference type="ARBA" id="ARBA00005189"/>
    </source>
</evidence>
<comment type="pathway">
    <text evidence="1">Lipid metabolism.</text>
</comment>
<reference evidence="5 6" key="1">
    <citation type="journal article" date="2014" name="BMC Genomics">
        <title>Comparison of environmental and isolate Sulfobacillus genomes reveals diverse carbon, sulfur, nitrogen, and hydrogen metabolisms.</title>
        <authorList>
            <person name="Justice N.B."/>
            <person name="Norman A."/>
            <person name="Brown C.T."/>
            <person name="Singh A."/>
            <person name="Thomas B.C."/>
            <person name="Banfield J.F."/>
        </authorList>
    </citation>
    <scope>NUCLEOTIDE SEQUENCE [LARGE SCALE GENOMIC DNA]</scope>
    <source>
        <strain evidence="5">AMDSBA3</strain>
    </source>
</reference>
<evidence type="ECO:0000313" key="6">
    <source>
        <dbReference type="Proteomes" id="UP000241848"/>
    </source>
</evidence>
<evidence type="ECO:0000313" key="5">
    <source>
        <dbReference type="EMBL" id="PSR22651.1"/>
    </source>
</evidence>
<evidence type="ECO:0000256" key="3">
    <source>
        <dbReference type="ARBA" id="ARBA00023239"/>
    </source>
</evidence>
<dbReference type="Gene3D" id="3.90.226.10">
    <property type="entry name" value="2-enoyl-CoA Hydratase, Chain A, domain 1"/>
    <property type="match status" value="1"/>
</dbReference>
<organism evidence="5 6">
    <name type="scientific">Sulfobacillus acidophilus</name>
    <dbReference type="NCBI Taxonomy" id="53633"/>
    <lineage>
        <taxon>Bacteria</taxon>
        <taxon>Bacillati</taxon>
        <taxon>Bacillota</taxon>
        <taxon>Clostridia</taxon>
        <taxon>Eubacteriales</taxon>
        <taxon>Clostridiales Family XVII. Incertae Sedis</taxon>
        <taxon>Sulfobacillus</taxon>
    </lineage>
</organism>
<dbReference type="InterPro" id="IPR029045">
    <property type="entry name" value="ClpP/crotonase-like_dom_sf"/>
</dbReference>
<dbReference type="Proteomes" id="UP000241848">
    <property type="component" value="Unassembled WGS sequence"/>
</dbReference>
<name>A0A2T2WK84_9FIRM</name>
<keyword evidence="3" id="KW-0456">Lyase</keyword>
<evidence type="ECO:0000256" key="2">
    <source>
        <dbReference type="ARBA" id="ARBA00005254"/>
    </source>
</evidence>
<gene>
    <name evidence="5" type="ORF">C7B45_06025</name>
</gene>
<protein>
    <submittedName>
        <fullName evidence="5">Short-chain dehydrogenase</fullName>
    </submittedName>
</protein>
<dbReference type="Pfam" id="PF00378">
    <property type="entry name" value="ECH_1"/>
    <property type="match status" value="1"/>
</dbReference>
<comment type="caution">
    <text evidence="5">The sequence shown here is derived from an EMBL/GenBank/DDBJ whole genome shotgun (WGS) entry which is preliminary data.</text>
</comment>
<dbReference type="FunFam" id="3.90.226.10:FF:000009">
    <property type="entry name" value="Carnitinyl-CoA dehydratase"/>
    <property type="match status" value="1"/>
</dbReference>
<dbReference type="CDD" id="cd06558">
    <property type="entry name" value="crotonase-like"/>
    <property type="match status" value="1"/>
</dbReference>
<dbReference type="InterPro" id="IPR014748">
    <property type="entry name" value="Enoyl-CoA_hydra_C"/>
</dbReference>
<dbReference type="InterPro" id="IPR001753">
    <property type="entry name" value="Enoyl-CoA_hydra/iso"/>
</dbReference>
<dbReference type="Gene3D" id="1.10.12.10">
    <property type="entry name" value="Lyase 2-enoyl-coa Hydratase, Chain A, domain 2"/>
    <property type="match status" value="1"/>
</dbReference>
<dbReference type="PROSITE" id="PS00166">
    <property type="entry name" value="ENOYL_COA_HYDRATASE"/>
    <property type="match status" value="1"/>
</dbReference>
<dbReference type="PANTHER" id="PTHR11941">
    <property type="entry name" value="ENOYL-COA HYDRATASE-RELATED"/>
    <property type="match status" value="1"/>
</dbReference>
<comment type="similarity">
    <text evidence="2 4">Belongs to the enoyl-CoA hydratase/isomerase family.</text>
</comment>
<dbReference type="PANTHER" id="PTHR11941:SF54">
    <property type="entry name" value="ENOYL-COA HYDRATASE, MITOCHONDRIAL"/>
    <property type="match status" value="1"/>
</dbReference>